<evidence type="ECO:0000256" key="1">
    <source>
        <dbReference type="SAM" id="Phobius"/>
    </source>
</evidence>
<dbReference type="Proteomes" id="UP001501410">
    <property type="component" value="Unassembled WGS sequence"/>
</dbReference>
<dbReference type="RefSeq" id="WP_344823142.1">
    <property type="nucleotide sequence ID" value="NZ_BAABEZ010000004.1"/>
</dbReference>
<feature type="transmembrane region" description="Helical" evidence="1">
    <location>
        <begin position="89"/>
        <end position="112"/>
    </location>
</feature>
<keyword evidence="1" id="KW-1133">Transmembrane helix</keyword>
<evidence type="ECO:0008006" key="4">
    <source>
        <dbReference type="Google" id="ProtNLM"/>
    </source>
</evidence>
<proteinExistence type="predicted"/>
<feature type="transmembrane region" description="Helical" evidence="1">
    <location>
        <begin position="291"/>
        <end position="310"/>
    </location>
</feature>
<evidence type="ECO:0000313" key="3">
    <source>
        <dbReference type="Proteomes" id="UP001501410"/>
    </source>
</evidence>
<feature type="transmembrane region" description="Helical" evidence="1">
    <location>
        <begin position="210"/>
        <end position="226"/>
    </location>
</feature>
<feature type="transmembrane region" description="Helical" evidence="1">
    <location>
        <begin position="21"/>
        <end position="41"/>
    </location>
</feature>
<sequence length="493" mass="56264">MAYFFKSGASSSVATSDALKISALTGVFALGLLLLGSVIFYKERMLMADAPWVVYNIINTHSLFIQEHRYGAFITQMFPLAGSLLHLPLQWILVLYSASFNLFYFISGLALYRKGQYTFALLLALYCTVCVSDSYFWTNNEVHQGVCWCMLLCGYWRYPEAQARGKFPFWLLFTLFAALAIFSHPIIIILTVYIFGFYLLAGNESGKRRLIALVVIPAIIAVKYYLSKSGWYDEGKISTLESISFSQVKGVLHTSTARIFLSHCLGRYWAFSLLTLLSAGTLLYARKFLQLLWMLSFFTVYFIAVCTVYPNCDFPFYIESEWMCISIIAALPFVVHGLSGWRKEAAAVLFASFFLSAAIIIPLSVKPFQERIALLEKMMDYFRSRNWRKVIILTDEHNFNNKLEQKLIMSWGMPAEMLILSRTDHLQQAGVTAVCLSQKAFHSSYTRTDEETFINTFYAEKKGTLNPLYFSIDTTVRYTTIPVDSVIVVLQIR</sequence>
<feature type="transmembrane region" description="Helical" evidence="1">
    <location>
        <begin position="170"/>
        <end position="198"/>
    </location>
</feature>
<feature type="transmembrane region" description="Helical" evidence="1">
    <location>
        <begin position="345"/>
        <end position="365"/>
    </location>
</feature>
<protein>
    <recommendedName>
        <fullName evidence="4">Glycosyltransferase RgtA/B/C/D-like domain-containing protein</fullName>
    </recommendedName>
</protein>
<reference evidence="3" key="1">
    <citation type="journal article" date="2019" name="Int. J. Syst. Evol. Microbiol.">
        <title>The Global Catalogue of Microorganisms (GCM) 10K type strain sequencing project: providing services to taxonomists for standard genome sequencing and annotation.</title>
        <authorList>
            <consortium name="The Broad Institute Genomics Platform"/>
            <consortium name="The Broad Institute Genome Sequencing Center for Infectious Disease"/>
            <person name="Wu L."/>
            <person name="Ma J."/>
        </authorList>
    </citation>
    <scope>NUCLEOTIDE SEQUENCE [LARGE SCALE GENOMIC DNA]</scope>
    <source>
        <strain evidence="3">JCM 31921</strain>
    </source>
</reference>
<feature type="transmembrane region" description="Helical" evidence="1">
    <location>
        <begin position="119"/>
        <end position="136"/>
    </location>
</feature>
<dbReference type="EMBL" id="BAABEZ010000004">
    <property type="protein sequence ID" value="GAA4451424.1"/>
    <property type="molecule type" value="Genomic_DNA"/>
</dbReference>
<name>A0ABP8MIY3_9BACT</name>
<feature type="transmembrane region" description="Helical" evidence="1">
    <location>
        <begin position="268"/>
        <end position="285"/>
    </location>
</feature>
<accession>A0ABP8MIY3</accession>
<keyword evidence="3" id="KW-1185">Reference proteome</keyword>
<gene>
    <name evidence="2" type="ORF">GCM10023092_09070</name>
</gene>
<evidence type="ECO:0000313" key="2">
    <source>
        <dbReference type="EMBL" id="GAA4451424.1"/>
    </source>
</evidence>
<keyword evidence="1" id="KW-0812">Transmembrane</keyword>
<comment type="caution">
    <text evidence="2">The sequence shown here is derived from an EMBL/GenBank/DDBJ whole genome shotgun (WGS) entry which is preliminary data.</text>
</comment>
<feature type="transmembrane region" description="Helical" evidence="1">
    <location>
        <begin position="322"/>
        <end position="339"/>
    </location>
</feature>
<organism evidence="2 3">
    <name type="scientific">Rurimicrobium arvi</name>
    <dbReference type="NCBI Taxonomy" id="2049916"/>
    <lineage>
        <taxon>Bacteria</taxon>
        <taxon>Pseudomonadati</taxon>
        <taxon>Bacteroidota</taxon>
        <taxon>Chitinophagia</taxon>
        <taxon>Chitinophagales</taxon>
        <taxon>Chitinophagaceae</taxon>
        <taxon>Rurimicrobium</taxon>
    </lineage>
</organism>
<keyword evidence="1" id="KW-0472">Membrane</keyword>